<comment type="caution">
    <text evidence="1">The sequence shown here is derived from an EMBL/GenBank/DDBJ whole genome shotgun (WGS) entry which is preliminary data.</text>
</comment>
<accession>A0ACA9S509</accession>
<name>A0ACA9S509_9GLOM</name>
<dbReference type="EMBL" id="CAJVQC010090794">
    <property type="protein sequence ID" value="CAG8825602.1"/>
    <property type="molecule type" value="Genomic_DNA"/>
</dbReference>
<reference evidence="1" key="1">
    <citation type="submission" date="2021-06" db="EMBL/GenBank/DDBJ databases">
        <authorList>
            <person name="Kallberg Y."/>
            <person name="Tangrot J."/>
            <person name="Rosling A."/>
        </authorList>
    </citation>
    <scope>NUCLEOTIDE SEQUENCE</scope>
    <source>
        <strain evidence="1">MA461A</strain>
    </source>
</reference>
<evidence type="ECO:0000313" key="1">
    <source>
        <dbReference type="EMBL" id="CAG8825602.1"/>
    </source>
</evidence>
<organism evidence="1 2">
    <name type="scientific">Racocetra persica</name>
    <dbReference type="NCBI Taxonomy" id="160502"/>
    <lineage>
        <taxon>Eukaryota</taxon>
        <taxon>Fungi</taxon>
        <taxon>Fungi incertae sedis</taxon>
        <taxon>Mucoromycota</taxon>
        <taxon>Glomeromycotina</taxon>
        <taxon>Glomeromycetes</taxon>
        <taxon>Diversisporales</taxon>
        <taxon>Gigasporaceae</taxon>
        <taxon>Racocetra</taxon>
    </lineage>
</organism>
<sequence length="150" mass="18046">MLHQKKLRKLKNSFMKYRTVVHYYLKENNFTYSCSTVSKLVSKLWKHESENVKNIYKRLVNEAKKKKTETPRPINSDLDFKETRISLSDYAADFKSIKQQKLTPLYMDIYPLTNVIFSEGLRKPYNNLLFDHYNRIQKLERELFDALEIV</sequence>
<protein>
    <submittedName>
        <fullName evidence="1">24317_t:CDS:1</fullName>
    </submittedName>
</protein>
<gene>
    <name evidence="1" type="ORF">RPERSI_LOCUS26527</name>
</gene>
<proteinExistence type="predicted"/>
<dbReference type="Proteomes" id="UP000789920">
    <property type="component" value="Unassembled WGS sequence"/>
</dbReference>
<keyword evidence="2" id="KW-1185">Reference proteome</keyword>
<feature type="non-terminal residue" evidence="1">
    <location>
        <position position="150"/>
    </location>
</feature>
<evidence type="ECO:0000313" key="2">
    <source>
        <dbReference type="Proteomes" id="UP000789920"/>
    </source>
</evidence>